<dbReference type="SMART" id="SM00508">
    <property type="entry name" value="PostSET"/>
    <property type="match status" value="1"/>
</dbReference>
<evidence type="ECO:0000313" key="20">
    <source>
        <dbReference type="EMBL" id="KAK7338057.1"/>
    </source>
</evidence>
<comment type="subcellular location">
    <subcellularLocation>
        <location evidence="1">Nucleus</location>
    </subcellularLocation>
</comment>
<keyword evidence="9" id="KW-0156">Chromatin regulator</keyword>
<dbReference type="Pfam" id="PF00628">
    <property type="entry name" value="PHD"/>
    <property type="match status" value="1"/>
</dbReference>
<evidence type="ECO:0000259" key="18">
    <source>
        <dbReference type="PROSITE" id="PS50868"/>
    </source>
</evidence>
<evidence type="ECO:0000256" key="12">
    <source>
        <dbReference type="ARBA" id="ARBA00054897"/>
    </source>
</evidence>
<evidence type="ECO:0000259" key="19">
    <source>
        <dbReference type="PROSITE" id="PS51805"/>
    </source>
</evidence>
<gene>
    <name evidence="20" type="ORF">VNO77_18654</name>
</gene>
<evidence type="ECO:0000313" key="21">
    <source>
        <dbReference type="Proteomes" id="UP001367508"/>
    </source>
</evidence>
<evidence type="ECO:0000256" key="10">
    <source>
        <dbReference type="ARBA" id="ARBA00023242"/>
    </source>
</evidence>
<dbReference type="PROSITE" id="PS50812">
    <property type="entry name" value="PWWP"/>
    <property type="match status" value="1"/>
</dbReference>
<dbReference type="CDD" id="cd15517">
    <property type="entry name" value="PHD_TCF19_like"/>
    <property type="match status" value="1"/>
</dbReference>
<keyword evidence="5" id="KW-0479">Metal-binding</keyword>
<reference evidence="20 21" key="1">
    <citation type="submission" date="2024-01" db="EMBL/GenBank/DDBJ databases">
        <title>The genomes of 5 underutilized Papilionoideae crops provide insights into root nodulation and disease resistanc.</title>
        <authorList>
            <person name="Jiang F."/>
        </authorList>
    </citation>
    <scope>NUCLEOTIDE SEQUENCE [LARGE SCALE GENOMIC DNA]</scope>
    <source>
        <strain evidence="20">LVBAO_FW01</strain>
        <tissue evidence="20">Leaves</tissue>
    </source>
</reference>
<evidence type="ECO:0000256" key="4">
    <source>
        <dbReference type="ARBA" id="ARBA00022691"/>
    </source>
</evidence>
<dbReference type="EMBL" id="JAYMYQ010000004">
    <property type="protein sequence ID" value="KAK7338057.1"/>
    <property type="molecule type" value="Genomic_DNA"/>
</dbReference>
<keyword evidence="3" id="KW-0808">Transferase</keyword>
<dbReference type="CDD" id="cd20143">
    <property type="entry name" value="PWWP_AtATX3-like"/>
    <property type="match status" value="1"/>
</dbReference>
<dbReference type="PROSITE" id="PS01359">
    <property type="entry name" value="ZF_PHD_1"/>
    <property type="match status" value="1"/>
</dbReference>
<dbReference type="InterPro" id="IPR019786">
    <property type="entry name" value="Zinc_finger_PHD-type_CS"/>
</dbReference>
<feature type="domain" description="PHD-type" evidence="15">
    <location>
        <begin position="392"/>
        <end position="448"/>
    </location>
</feature>
<evidence type="ECO:0000256" key="1">
    <source>
        <dbReference type="ARBA" id="ARBA00004123"/>
    </source>
</evidence>
<dbReference type="InterPro" id="IPR025780">
    <property type="entry name" value="Hist-Lys_N-MeTrfase_ATX"/>
</dbReference>
<feature type="domain" description="PHD-type" evidence="15">
    <location>
        <begin position="576"/>
        <end position="627"/>
    </location>
</feature>
<dbReference type="Pfam" id="PF13831">
    <property type="entry name" value="PHD_2"/>
    <property type="match status" value="1"/>
</dbReference>
<comment type="caution">
    <text evidence="20">The sequence shown here is derived from an EMBL/GenBank/DDBJ whole genome shotgun (WGS) entry which is preliminary data.</text>
</comment>
<dbReference type="GO" id="GO:0006325">
    <property type="term" value="P:chromatin organization"/>
    <property type="evidence" value="ECO:0007669"/>
    <property type="project" value="UniProtKB-KW"/>
</dbReference>
<dbReference type="SMART" id="SM00317">
    <property type="entry name" value="SET"/>
    <property type="match status" value="1"/>
</dbReference>
<comment type="catalytic activity">
    <reaction evidence="11">
        <text>L-lysyl-[histone] + S-adenosyl-L-methionine = N(6)-methyl-L-lysyl-[histone] + S-adenosyl-L-homocysteine + H(+)</text>
        <dbReference type="Rhea" id="RHEA:10024"/>
        <dbReference type="Rhea" id="RHEA-COMP:9845"/>
        <dbReference type="Rhea" id="RHEA-COMP:9846"/>
        <dbReference type="ChEBI" id="CHEBI:15378"/>
        <dbReference type="ChEBI" id="CHEBI:29969"/>
        <dbReference type="ChEBI" id="CHEBI:57856"/>
        <dbReference type="ChEBI" id="CHEBI:59789"/>
        <dbReference type="ChEBI" id="CHEBI:61929"/>
    </reaction>
</comment>
<dbReference type="InterPro" id="IPR011011">
    <property type="entry name" value="Znf_FYVE_PHD"/>
</dbReference>
<feature type="region of interest" description="Disordered" evidence="14">
    <location>
        <begin position="67"/>
        <end position="93"/>
    </location>
</feature>
<dbReference type="PANTHER" id="PTHR13793:SF92">
    <property type="entry name" value="HISTONE-LYSINE N-METHYLTRANSFERASE ATX3"/>
    <property type="match status" value="1"/>
</dbReference>
<dbReference type="Pfam" id="PF13832">
    <property type="entry name" value="zf-HC5HC2H_2"/>
    <property type="match status" value="1"/>
</dbReference>
<dbReference type="FunFam" id="2.170.270.10:FF:000058">
    <property type="entry name" value="Histone-lysine N-methyltransferase"/>
    <property type="match status" value="1"/>
</dbReference>
<proteinExistence type="predicted"/>
<dbReference type="SMART" id="SM00293">
    <property type="entry name" value="PWWP"/>
    <property type="match status" value="1"/>
</dbReference>
<evidence type="ECO:0000256" key="5">
    <source>
        <dbReference type="ARBA" id="ARBA00022723"/>
    </source>
</evidence>
<dbReference type="Gene3D" id="3.30.40.10">
    <property type="entry name" value="Zinc/RING finger domain, C3HC4 (zinc finger)"/>
    <property type="match status" value="3"/>
</dbReference>
<evidence type="ECO:0000259" key="15">
    <source>
        <dbReference type="PROSITE" id="PS50016"/>
    </source>
</evidence>
<feature type="domain" description="PWWP" evidence="17">
    <location>
        <begin position="223"/>
        <end position="292"/>
    </location>
</feature>
<dbReference type="InterPro" id="IPR013083">
    <property type="entry name" value="Znf_RING/FYVE/PHD"/>
</dbReference>
<dbReference type="GO" id="GO:0032259">
    <property type="term" value="P:methylation"/>
    <property type="evidence" value="ECO:0007669"/>
    <property type="project" value="UniProtKB-KW"/>
</dbReference>
<organism evidence="20 21">
    <name type="scientific">Canavalia gladiata</name>
    <name type="common">Sword bean</name>
    <name type="synonym">Dolichos gladiatus</name>
    <dbReference type="NCBI Taxonomy" id="3824"/>
    <lineage>
        <taxon>Eukaryota</taxon>
        <taxon>Viridiplantae</taxon>
        <taxon>Streptophyta</taxon>
        <taxon>Embryophyta</taxon>
        <taxon>Tracheophyta</taxon>
        <taxon>Spermatophyta</taxon>
        <taxon>Magnoliopsida</taxon>
        <taxon>eudicotyledons</taxon>
        <taxon>Gunneridae</taxon>
        <taxon>Pentapetalae</taxon>
        <taxon>rosids</taxon>
        <taxon>fabids</taxon>
        <taxon>Fabales</taxon>
        <taxon>Fabaceae</taxon>
        <taxon>Papilionoideae</taxon>
        <taxon>50 kb inversion clade</taxon>
        <taxon>NPAAA clade</taxon>
        <taxon>indigoferoid/millettioid clade</taxon>
        <taxon>Phaseoleae</taxon>
        <taxon>Canavalia</taxon>
    </lineage>
</organism>
<evidence type="ECO:0000259" key="16">
    <source>
        <dbReference type="PROSITE" id="PS50280"/>
    </source>
</evidence>
<dbReference type="GO" id="GO:0048188">
    <property type="term" value="C:Set1C/COMPASS complex"/>
    <property type="evidence" value="ECO:0007669"/>
    <property type="project" value="UniProtKB-ARBA"/>
</dbReference>
<evidence type="ECO:0000256" key="3">
    <source>
        <dbReference type="ARBA" id="ARBA00022679"/>
    </source>
</evidence>
<dbReference type="GO" id="GO:0008168">
    <property type="term" value="F:methyltransferase activity"/>
    <property type="evidence" value="ECO:0007669"/>
    <property type="project" value="UniProtKB-KW"/>
</dbReference>
<keyword evidence="8" id="KW-0862">Zinc</keyword>
<dbReference type="PROSITE" id="PS51566">
    <property type="entry name" value="SAM_MT43_TRX_MLL"/>
    <property type="match status" value="1"/>
</dbReference>
<dbReference type="Proteomes" id="UP001367508">
    <property type="component" value="Unassembled WGS sequence"/>
</dbReference>
<evidence type="ECO:0008006" key="22">
    <source>
        <dbReference type="Google" id="ProtNLM"/>
    </source>
</evidence>
<evidence type="ECO:0000256" key="7">
    <source>
        <dbReference type="ARBA" id="ARBA00022771"/>
    </source>
</evidence>
<dbReference type="SUPFAM" id="SSF82199">
    <property type="entry name" value="SET domain"/>
    <property type="match status" value="1"/>
</dbReference>
<dbReference type="Gene3D" id="2.170.270.10">
    <property type="entry name" value="SET domain"/>
    <property type="match status" value="1"/>
</dbReference>
<evidence type="ECO:0000256" key="14">
    <source>
        <dbReference type="SAM" id="MobiDB-lite"/>
    </source>
</evidence>
<keyword evidence="6" id="KW-0677">Repeat</keyword>
<dbReference type="FunFam" id="3.30.40.10:FF:000464">
    <property type="entry name" value="Histone-lysine N-methyltransferase"/>
    <property type="match status" value="1"/>
</dbReference>
<feature type="compositionally biased region" description="Polar residues" evidence="14">
    <location>
        <begin position="67"/>
        <end position="79"/>
    </location>
</feature>
<dbReference type="Pfam" id="PF00856">
    <property type="entry name" value="SET"/>
    <property type="match status" value="1"/>
</dbReference>
<protein>
    <recommendedName>
        <fullName evidence="22">Histone-lysine N-methyltransferase ATX3</fullName>
    </recommendedName>
</protein>
<keyword evidence="21" id="KW-1185">Reference proteome</keyword>
<keyword evidence="10" id="KW-0539">Nucleus</keyword>
<dbReference type="InterPro" id="IPR003616">
    <property type="entry name" value="Post-SET_dom"/>
</dbReference>
<feature type="domain" description="PHD-type" evidence="19">
    <location>
        <begin position="630"/>
        <end position="745"/>
    </location>
</feature>
<dbReference type="InterPro" id="IPR050701">
    <property type="entry name" value="Histone_Mod_Regulator"/>
</dbReference>
<dbReference type="GO" id="GO:0006357">
    <property type="term" value="P:regulation of transcription by RNA polymerase II"/>
    <property type="evidence" value="ECO:0007669"/>
    <property type="project" value="TreeGrafter"/>
</dbReference>
<keyword evidence="7 13" id="KW-0863">Zinc-finger</keyword>
<dbReference type="PANTHER" id="PTHR13793">
    <property type="entry name" value="PHD FINGER PROTEINS"/>
    <property type="match status" value="1"/>
</dbReference>
<dbReference type="InterPro" id="IPR001214">
    <property type="entry name" value="SET_dom"/>
</dbReference>
<keyword evidence="4" id="KW-0949">S-adenosyl-L-methionine</keyword>
<dbReference type="PROSITE" id="PS50868">
    <property type="entry name" value="POST_SET"/>
    <property type="match status" value="1"/>
</dbReference>
<dbReference type="PROSITE" id="PS50016">
    <property type="entry name" value="ZF_PHD_2"/>
    <property type="match status" value="2"/>
</dbReference>
<name>A0AAN9QJU6_CANGL</name>
<dbReference type="CDD" id="cd10518">
    <property type="entry name" value="SET_SETD1-like"/>
    <property type="match status" value="1"/>
</dbReference>
<dbReference type="InterPro" id="IPR034732">
    <property type="entry name" value="EPHD"/>
</dbReference>
<dbReference type="InterPro" id="IPR046341">
    <property type="entry name" value="SET_dom_sf"/>
</dbReference>
<evidence type="ECO:0000256" key="9">
    <source>
        <dbReference type="ARBA" id="ARBA00022853"/>
    </source>
</evidence>
<keyword evidence="2" id="KW-0489">Methyltransferase</keyword>
<dbReference type="InterPro" id="IPR001965">
    <property type="entry name" value="Znf_PHD"/>
</dbReference>
<evidence type="ECO:0000256" key="8">
    <source>
        <dbReference type="ARBA" id="ARBA00022833"/>
    </source>
</evidence>
<dbReference type="SMART" id="SM00249">
    <property type="entry name" value="PHD"/>
    <property type="match status" value="3"/>
</dbReference>
<dbReference type="SUPFAM" id="SSF57903">
    <property type="entry name" value="FYVE/PHD zinc finger"/>
    <property type="match status" value="2"/>
</dbReference>
<feature type="domain" description="SET" evidence="16">
    <location>
        <begin position="865"/>
        <end position="982"/>
    </location>
</feature>
<evidence type="ECO:0000256" key="2">
    <source>
        <dbReference type="ARBA" id="ARBA00022603"/>
    </source>
</evidence>
<sequence length="1007" mass="114154">MIIKRIMKTGMQNRKRCKMEEVTSSKNYEHSAIQKRRRVNELHSLGDSEDLSSGCGLWEGSSRASQAHSNSMDLNGTSRKVQDWAPPLSEGVRSPLLRSSRGRAQILPSRFKDSVLDTWKNNGRVKTEDKRFHRNTLLQDIPKRNKCDLTDSLCFPYSAETESGGLDFDAFEYKHVNSVKTIKTTINGSRSLLVKTESNASALSFDGNDEKRKDLYRPEDFALGDLVWAKCGKCYPAWPAVVIDPISQAPKSVLSCCVPGAICVMFFGYSKNGKQRDYAWAKQGMIFPFLEFMDRFQGQTRLYKSKASDFRMAIEEAMLAEDGILDSYLGAEQNMEGQDSCVDQEHYSQDQDTISCAGCGLMLPCKTMKKIKASSCAPQHYCKPCAKLLKSKQYCGICKKIWHHSDGGNWVCCDGCNVWVHAECDKISSKQFKDLENIDYYCPDCKGKFNCKLSTSQAYKSKIISMENSQKPLLPEKLAVVCNDIQGIYIPKLHLVVCKCGLCGTRKQTLTEWEKHAGCKAKKWKHSVKVESTMQPLIKWITEHNPQAGISLQLDQQQVLSFLQEKYEPVYAKWTTERCAICRWVEDWEDNKIIICNRCQVAVHQECYGAKNVRDFTSWVCRVCETPNVERECCLCPVKGGALKPTDVEMLWVHVTCAWFRPEVLFKNHEAMEPASGILKIPPNSFSKTCVICKQSHGSCTSCCKCATYFHVMCASRMGYSMELHSTEKNGIQITKTLIYCAVHRVPNPDSVLVIRTPTGVFSPRTSLQNEKGCFRGSRLVSSKNIELFEPSTSERYEVDPLSAARCRVYKRTLNKKDDMPIVHLLGGPNLHSLSALTQLKGNKDAEVFSSLKERLHHLRKTENQRVCLGKSGIHGWGLFARRDLQEGEMVVEYRGEQVRRSVADLREAKYRSEDKDCYLFKISEEVVIDATDKGNIARLINHSCMPNCYARIICLSDQESRIVLIAKTDVSAGEELTYDYLFDPDERDELKVPCHCKAPGCRKFMN</sequence>
<evidence type="ECO:0000259" key="17">
    <source>
        <dbReference type="PROSITE" id="PS50812"/>
    </source>
</evidence>
<dbReference type="GO" id="GO:0008270">
    <property type="term" value="F:zinc ion binding"/>
    <property type="evidence" value="ECO:0007669"/>
    <property type="project" value="UniProtKB-KW"/>
</dbReference>
<comment type="function">
    <text evidence="12">Histone methyltransferase.</text>
</comment>
<dbReference type="PROSITE" id="PS50280">
    <property type="entry name" value="SET"/>
    <property type="match status" value="1"/>
</dbReference>
<dbReference type="AlphaFoldDB" id="A0AAN9QJU6"/>
<dbReference type="InterPro" id="IPR019787">
    <property type="entry name" value="Znf_PHD-finger"/>
</dbReference>
<dbReference type="Pfam" id="PF00855">
    <property type="entry name" value="PWWP"/>
    <property type="match status" value="1"/>
</dbReference>
<accession>A0AAN9QJU6</accession>
<evidence type="ECO:0000256" key="13">
    <source>
        <dbReference type="PROSITE-ProRule" id="PRU00146"/>
    </source>
</evidence>
<evidence type="ECO:0000256" key="6">
    <source>
        <dbReference type="ARBA" id="ARBA00022737"/>
    </source>
</evidence>
<dbReference type="CDD" id="cd15495">
    <property type="entry name" value="PHD_ATX3_4_5_like"/>
    <property type="match status" value="1"/>
</dbReference>
<dbReference type="PROSITE" id="PS51805">
    <property type="entry name" value="EPHD"/>
    <property type="match status" value="1"/>
</dbReference>
<feature type="domain" description="Post-SET" evidence="18">
    <location>
        <begin position="991"/>
        <end position="1007"/>
    </location>
</feature>
<dbReference type="InterPro" id="IPR042011">
    <property type="entry name" value="ATX3/4/5_PHD"/>
</dbReference>
<dbReference type="Gene3D" id="2.30.30.140">
    <property type="match status" value="1"/>
</dbReference>
<dbReference type="SUPFAM" id="SSF63748">
    <property type="entry name" value="Tudor/PWWP/MBT"/>
    <property type="match status" value="1"/>
</dbReference>
<dbReference type="InterPro" id="IPR000313">
    <property type="entry name" value="PWWP_dom"/>
</dbReference>
<evidence type="ECO:0000256" key="11">
    <source>
        <dbReference type="ARBA" id="ARBA00052314"/>
    </source>
</evidence>